<name>A0A8T2KRE4_ASTMX</name>
<evidence type="ECO:0000313" key="5">
    <source>
        <dbReference type="Proteomes" id="UP000752171"/>
    </source>
</evidence>
<dbReference type="OrthoDB" id="9942506at2759"/>
<dbReference type="SMART" id="SM00026">
    <property type="entry name" value="EPEND"/>
    <property type="match status" value="1"/>
</dbReference>
<evidence type="ECO:0000256" key="3">
    <source>
        <dbReference type="SAM" id="SignalP"/>
    </source>
</evidence>
<proteinExistence type="inferred from homology"/>
<dbReference type="AlphaFoldDB" id="A0A8T2KRE4"/>
<dbReference type="GO" id="GO:0005764">
    <property type="term" value="C:lysosome"/>
    <property type="evidence" value="ECO:0007669"/>
    <property type="project" value="TreeGrafter"/>
</dbReference>
<dbReference type="PRINTS" id="PR00317">
    <property type="entry name" value="EPENDYMIN"/>
</dbReference>
<gene>
    <name evidence="4" type="primary">EPD</name>
    <name evidence="4" type="ORF">AMEX_G27111</name>
</gene>
<feature type="compositionally biased region" description="Basic residues" evidence="2">
    <location>
        <begin position="25"/>
        <end position="52"/>
    </location>
</feature>
<sequence length="238" mass="26895">MKLLLWITITVALLVESCLMERPHPPHPHPPHPHPPHPHPPHPTHHHHHPHPCRSPSELEGKLTVTTPSGEFFAYGKYTYDADGQRIRFEELGQYQNKSFRADVLLLYKEGVMYTINREEKTCAKSELKDTFHPMEIPDNATLLGQVVLGSFSAPGEGLLVNSWMGEMPLLEAKYFLTFTEFGCLPISSLYYSQKTGWITTSFFNIVVGIKDPSSLTPPPFCTNATVESEGNFYSAFF</sequence>
<dbReference type="PANTHER" id="PTHR10697:SF5">
    <property type="entry name" value="EPENDYMIN-RELATED"/>
    <property type="match status" value="1"/>
</dbReference>
<dbReference type="GO" id="GO:0005509">
    <property type="term" value="F:calcium ion binding"/>
    <property type="evidence" value="ECO:0007669"/>
    <property type="project" value="InterPro"/>
</dbReference>
<evidence type="ECO:0000256" key="2">
    <source>
        <dbReference type="SAM" id="MobiDB-lite"/>
    </source>
</evidence>
<accession>A0A8T2KRE4</accession>
<dbReference type="Pfam" id="PF00811">
    <property type="entry name" value="Ependymin"/>
    <property type="match status" value="1"/>
</dbReference>
<feature type="chain" id="PRO_5035768708" evidence="3">
    <location>
        <begin position="21"/>
        <end position="238"/>
    </location>
</feature>
<feature type="signal peptide" evidence="3">
    <location>
        <begin position="1"/>
        <end position="20"/>
    </location>
</feature>
<evidence type="ECO:0000256" key="1">
    <source>
        <dbReference type="ARBA" id="ARBA00010771"/>
    </source>
</evidence>
<dbReference type="PANTHER" id="PTHR10697">
    <property type="entry name" value="MAMMALIAN EPENDYMIN-RELATED PROTEIN 1"/>
    <property type="match status" value="1"/>
</dbReference>
<dbReference type="GO" id="GO:0005576">
    <property type="term" value="C:extracellular region"/>
    <property type="evidence" value="ECO:0007669"/>
    <property type="project" value="InterPro"/>
</dbReference>
<protein>
    <submittedName>
        <fullName evidence="4">Ependymin-2-like</fullName>
    </submittedName>
</protein>
<dbReference type="Proteomes" id="UP000752171">
    <property type="component" value="Unassembled WGS sequence"/>
</dbReference>
<comment type="caution">
    <text evidence="4">The sequence shown here is derived from an EMBL/GenBank/DDBJ whole genome shotgun (WGS) entry which is preliminary data.</text>
</comment>
<reference evidence="4 5" key="1">
    <citation type="submission" date="2021-07" db="EMBL/GenBank/DDBJ databases">
        <authorList>
            <person name="Imarazene B."/>
            <person name="Zahm M."/>
            <person name="Klopp C."/>
            <person name="Cabau C."/>
            <person name="Beille S."/>
            <person name="Jouanno E."/>
            <person name="Castinel A."/>
            <person name="Lluch J."/>
            <person name="Gil L."/>
            <person name="Kuchtly C."/>
            <person name="Lopez Roques C."/>
            <person name="Donnadieu C."/>
            <person name="Parrinello H."/>
            <person name="Journot L."/>
            <person name="Du K."/>
            <person name="Schartl M."/>
            <person name="Retaux S."/>
            <person name="Guiguen Y."/>
        </authorList>
    </citation>
    <scope>NUCLEOTIDE SEQUENCE [LARGE SCALE GENOMIC DNA]</scope>
    <source>
        <strain evidence="4">Pach_M1</strain>
        <tissue evidence="4">Testis</tissue>
    </source>
</reference>
<feature type="region of interest" description="Disordered" evidence="2">
    <location>
        <begin position="24"/>
        <end position="61"/>
    </location>
</feature>
<comment type="similarity">
    <text evidence="1">Belongs to the ependymin family.</text>
</comment>
<organism evidence="4 5">
    <name type="scientific">Astyanax mexicanus</name>
    <name type="common">Blind cave fish</name>
    <name type="synonym">Astyanax fasciatus mexicanus</name>
    <dbReference type="NCBI Taxonomy" id="7994"/>
    <lineage>
        <taxon>Eukaryota</taxon>
        <taxon>Metazoa</taxon>
        <taxon>Chordata</taxon>
        <taxon>Craniata</taxon>
        <taxon>Vertebrata</taxon>
        <taxon>Euteleostomi</taxon>
        <taxon>Actinopterygii</taxon>
        <taxon>Neopterygii</taxon>
        <taxon>Teleostei</taxon>
        <taxon>Ostariophysi</taxon>
        <taxon>Characiformes</taxon>
        <taxon>Characoidei</taxon>
        <taxon>Acestrorhamphidae</taxon>
        <taxon>Acestrorhamphinae</taxon>
        <taxon>Astyanax</taxon>
    </lineage>
</organism>
<dbReference type="InterPro" id="IPR001299">
    <property type="entry name" value="Ependymin"/>
</dbReference>
<dbReference type="EMBL" id="JAICCE010000025">
    <property type="protein sequence ID" value="KAG9259606.1"/>
    <property type="molecule type" value="Genomic_DNA"/>
</dbReference>
<keyword evidence="3" id="KW-0732">Signal</keyword>
<evidence type="ECO:0000313" key="4">
    <source>
        <dbReference type="EMBL" id="KAG9259606.1"/>
    </source>
</evidence>
<dbReference type="GO" id="GO:0007160">
    <property type="term" value="P:cell-matrix adhesion"/>
    <property type="evidence" value="ECO:0007669"/>
    <property type="project" value="InterPro"/>
</dbReference>